<evidence type="ECO:0000313" key="3">
    <source>
        <dbReference type="Proteomes" id="UP000593567"/>
    </source>
</evidence>
<name>A0A7J7IUU1_BUGNE</name>
<accession>A0A7J7IUU1</accession>
<evidence type="ECO:0000313" key="2">
    <source>
        <dbReference type="EMBL" id="KAF6017610.1"/>
    </source>
</evidence>
<dbReference type="Proteomes" id="UP000593567">
    <property type="component" value="Unassembled WGS sequence"/>
</dbReference>
<feature type="transmembrane region" description="Helical" evidence="1">
    <location>
        <begin position="310"/>
        <end position="332"/>
    </location>
</feature>
<dbReference type="AlphaFoldDB" id="A0A7J7IUU1"/>
<keyword evidence="1" id="KW-1133">Transmembrane helix</keyword>
<organism evidence="2 3">
    <name type="scientific">Bugula neritina</name>
    <name type="common">Brown bryozoan</name>
    <name type="synonym">Sertularia neritina</name>
    <dbReference type="NCBI Taxonomy" id="10212"/>
    <lineage>
        <taxon>Eukaryota</taxon>
        <taxon>Metazoa</taxon>
        <taxon>Spiralia</taxon>
        <taxon>Lophotrochozoa</taxon>
        <taxon>Bryozoa</taxon>
        <taxon>Gymnolaemata</taxon>
        <taxon>Cheilostomatida</taxon>
        <taxon>Flustrina</taxon>
        <taxon>Buguloidea</taxon>
        <taxon>Bugulidae</taxon>
        <taxon>Bugula</taxon>
    </lineage>
</organism>
<comment type="caution">
    <text evidence="2">The sequence shown here is derived from an EMBL/GenBank/DDBJ whole genome shotgun (WGS) entry which is preliminary data.</text>
</comment>
<dbReference type="EMBL" id="VXIV02003375">
    <property type="protein sequence ID" value="KAF6017610.1"/>
    <property type="molecule type" value="Genomic_DNA"/>
</dbReference>
<gene>
    <name evidence="2" type="ORF">EB796_024091</name>
</gene>
<protein>
    <submittedName>
        <fullName evidence="2">Uncharacterized protein</fullName>
    </submittedName>
</protein>
<keyword evidence="1" id="KW-0472">Membrane</keyword>
<keyword evidence="3" id="KW-1185">Reference proteome</keyword>
<reference evidence="2" key="1">
    <citation type="submission" date="2020-06" db="EMBL/GenBank/DDBJ databases">
        <title>Draft genome of Bugula neritina, a colonial animal packing powerful symbionts and potential medicines.</title>
        <authorList>
            <person name="Rayko M."/>
        </authorList>
    </citation>
    <scope>NUCLEOTIDE SEQUENCE [LARGE SCALE GENOMIC DNA]</scope>
    <source>
        <strain evidence="2">Kwan_BN1</strain>
    </source>
</reference>
<keyword evidence="1" id="KW-0812">Transmembrane</keyword>
<proteinExistence type="predicted"/>
<sequence length="346" mass="38825">MDMLRTYNVAAIVVLVTITQPYITNTLSTDLSMAFTDMIVKLDWIYQDCRKGKLSNVTFTAKYSHGHNTFCMHTHNPLIPVEWTASVEALITFADTAKENYGHCIENRKCVGEIDLSNWKQLAREQYTACKYCNDSSETNTCSNYATLTQRDDVMDIVESMYLVTNYVCTVPQDGAVHVLHAQVDNDVKQNYSIIKIPQKSVRCKVGELSYVLGVTEQAGNYRIRIKESNNSDLIEKVQQALRQNLETLKIKSSTWTVQGGYPLKEKNPHSILIYYECITSLPGTADYITWAPTYSSAEVGKERAVNKSALTVIASAVVVCILAATIFALSLTIRNMKKHNDNATV</sequence>
<evidence type="ECO:0000256" key="1">
    <source>
        <dbReference type="SAM" id="Phobius"/>
    </source>
</evidence>